<evidence type="ECO:0000259" key="10">
    <source>
        <dbReference type="PROSITE" id="PS52035"/>
    </source>
</evidence>
<dbReference type="RefSeq" id="WP_209404309.1">
    <property type="nucleotide sequence ID" value="NZ_JAGIYQ010000004.1"/>
</dbReference>
<dbReference type="PRINTS" id="PR00765">
    <property type="entry name" value="CRBOXYPTASEA"/>
</dbReference>
<feature type="signal peptide" evidence="9">
    <location>
        <begin position="1"/>
        <end position="23"/>
    </location>
</feature>
<protein>
    <recommendedName>
        <fullName evidence="10">Peptidase M14 domain-containing protein</fullName>
    </recommendedName>
</protein>
<dbReference type="Proteomes" id="UP000682134">
    <property type="component" value="Unassembled WGS sequence"/>
</dbReference>
<evidence type="ECO:0000313" key="12">
    <source>
        <dbReference type="Proteomes" id="UP000682134"/>
    </source>
</evidence>
<dbReference type="PROSITE" id="PS52035">
    <property type="entry name" value="PEPTIDASE_M14"/>
    <property type="match status" value="1"/>
</dbReference>
<comment type="cofactor">
    <cofactor evidence="1">
        <name>Zn(2+)</name>
        <dbReference type="ChEBI" id="CHEBI:29105"/>
    </cofactor>
</comment>
<dbReference type="SUPFAM" id="SSF53187">
    <property type="entry name" value="Zn-dependent exopeptidases"/>
    <property type="match status" value="1"/>
</dbReference>
<dbReference type="SMART" id="SM00631">
    <property type="entry name" value="Zn_pept"/>
    <property type="match status" value="1"/>
</dbReference>
<keyword evidence="4" id="KW-0378">Hydrolase</keyword>
<keyword evidence="3" id="KW-0645">Protease</keyword>
<dbReference type="GO" id="GO:0006508">
    <property type="term" value="P:proteolysis"/>
    <property type="evidence" value="ECO:0007669"/>
    <property type="project" value="UniProtKB-KW"/>
</dbReference>
<keyword evidence="6" id="KW-0482">Metalloprotease</keyword>
<evidence type="ECO:0000256" key="2">
    <source>
        <dbReference type="ARBA" id="ARBA00005988"/>
    </source>
</evidence>
<evidence type="ECO:0000256" key="5">
    <source>
        <dbReference type="ARBA" id="ARBA00022833"/>
    </source>
</evidence>
<feature type="region of interest" description="Disordered" evidence="8">
    <location>
        <begin position="403"/>
        <end position="425"/>
    </location>
</feature>
<keyword evidence="5" id="KW-0862">Zinc</keyword>
<dbReference type="EMBL" id="JAGIYQ010000004">
    <property type="protein sequence ID" value="MBP0725106.1"/>
    <property type="molecule type" value="Genomic_DNA"/>
</dbReference>
<dbReference type="AlphaFoldDB" id="A0A940NM71"/>
<evidence type="ECO:0000256" key="1">
    <source>
        <dbReference type="ARBA" id="ARBA00001947"/>
    </source>
</evidence>
<comment type="similarity">
    <text evidence="2 7">Belongs to the peptidase M14 family.</text>
</comment>
<keyword evidence="12" id="KW-1185">Reference proteome</keyword>
<organism evidence="11 12">
    <name type="scientific">Gottfriedia endophytica</name>
    <dbReference type="NCBI Taxonomy" id="2820819"/>
    <lineage>
        <taxon>Bacteria</taxon>
        <taxon>Bacillati</taxon>
        <taxon>Bacillota</taxon>
        <taxon>Bacilli</taxon>
        <taxon>Bacillales</taxon>
        <taxon>Bacillaceae</taxon>
        <taxon>Gottfriedia</taxon>
    </lineage>
</organism>
<dbReference type="GO" id="GO:0005615">
    <property type="term" value="C:extracellular space"/>
    <property type="evidence" value="ECO:0007669"/>
    <property type="project" value="TreeGrafter"/>
</dbReference>
<evidence type="ECO:0000256" key="9">
    <source>
        <dbReference type="SAM" id="SignalP"/>
    </source>
</evidence>
<feature type="domain" description="Peptidase M14" evidence="10">
    <location>
        <begin position="250"/>
        <end position="543"/>
    </location>
</feature>
<comment type="caution">
    <text evidence="11">The sequence shown here is derived from an EMBL/GenBank/DDBJ whole genome shotgun (WGS) entry which is preliminary data.</text>
</comment>
<dbReference type="CDD" id="cd06229">
    <property type="entry name" value="M14_Endopeptidase_I"/>
    <property type="match status" value="1"/>
</dbReference>
<evidence type="ECO:0000256" key="3">
    <source>
        <dbReference type="ARBA" id="ARBA00022670"/>
    </source>
</evidence>
<gene>
    <name evidence="11" type="ORF">J5Y03_07860</name>
</gene>
<evidence type="ECO:0000256" key="7">
    <source>
        <dbReference type="PROSITE-ProRule" id="PRU01379"/>
    </source>
</evidence>
<proteinExistence type="inferred from homology"/>
<evidence type="ECO:0000256" key="8">
    <source>
        <dbReference type="SAM" id="MobiDB-lite"/>
    </source>
</evidence>
<dbReference type="PANTHER" id="PTHR11705:SF143">
    <property type="entry name" value="SLL0236 PROTEIN"/>
    <property type="match status" value="1"/>
</dbReference>
<dbReference type="GO" id="GO:0008270">
    <property type="term" value="F:zinc ion binding"/>
    <property type="evidence" value="ECO:0007669"/>
    <property type="project" value="InterPro"/>
</dbReference>
<name>A0A940NM71_9BACI</name>
<dbReference type="Pfam" id="PF00246">
    <property type="entry name" value="Peptidase_M14"/>
    <property type="match status" value="1"/>
</dbReference>
<evidence type="ECO:0000313" key="11">
    <source>
        <dbReference type="EMBL" id="MBP0725106.1"/>
    </source>
</evidence>
<dbReference type="InterPro" id="IPR034274">
    <property type="entry name" value="ENP1_M14_CPD"/>
</dbReference>
<dbReference type="GO" id="GO:0004181">
    <property type="term" value="F:metallocarboxypeptidase activity"/>
    <property type="evidence" value="ECO:0007669"/>
    <property type="project" value="InterPro"/>
</dbReference>
<dbReference type="Gene3D" id="3.40.630.10">
    <property type="entry name" value="Zn peptidases"/>
    <property type="match status" value="1"/>
</dbReference>
<dbReference type="PANTHER" id="PTHR11705">
    <property type="entry name" value="PROTEASE FAMILY M14 CARBOXYPEPTIDASE A,B"/>
    <property type="match status" value="1"/>
</dbReference>
<dbReference type="InterPro" id="IPR000834">
    <property type="entry name" value="Peptidase_M14"/>
</dbReference>
<accession>A0A940NM71</accession>
<keyword evidence="9" id="KW-0732">Signal</keyword>
<evidence type="ECO:0000256" key="4">
    <source>
        <dbReference type="ARBA" id="ARBA00022801"/>
    </source>
</evidence>
<feature type="active site" description="Proton donor/acceptor" evidence="7">
    <location>
        <position position="511"/>
    </location>
</feature>
<sequence length="543" mass="61553">MRKIVSLIVVLLTVFQSFTIVSAETTMPPTDKKYVVTLGETTMTVVVNAETEETKTVQIPANQLLQVDHEEEGKVYVLFQGQVGYVLKDNVREATPWEIYKDAPLLQVISNANVYQNENGKLVKVGTLQKGQVFKRTRVQGDYFVLKWSNGQALIEKVNTLPFVTDQLPSKAPIGKPVKYNEIMTLHTTNVYDASTYPITNLLAQLNANQKLTVLQEYGNYFLVELGDRKGLINKQDVSVRTWDYVNPKGNYSYDQMVKDLNEIVLWYPNFAKLEKIGTSVDGRTLYALKLGTGKQEISINASHHAREHMTTNLTMEMIDDYAAAYEKNSTINGYNVRSTLNRTSIYFVPMVNPDGVMLVQQGYKSAKNPAQVLKLNNGNKDFSAWKANVRGVDLNRQYPANWDRIKNNQSKPGPDNYKGTRPLSEPESKAMYQFTLKHHFKNTVAYHSSGNIIFWNFKQDSKRSARDRQIALKAAKMTGYSLVLPEKDPSGGGYKDWFVTMSKQPGLTIEIAPYIGKRPIPNSYFNDIYRRNRSIGLLMASQ</sequence>
<feature type="chain" id="PRO_5036677095" description="Peptidase M14 domain-containing protein" evidence="9">
    <location>
        <begin position="24"/>
        <end position="543"/>
    </location>
</feature>
<reference evidence="11" key="1">
    <citation type="submission" date="2021-04" db="EMBL/GenBank/DDBJ databases">
        <title>Genome seq and assembly of Bacillus sp.</title>
        <authorList>
            <person name="Chhetri G."/>
        </authorList>
    </citation>
    <scope>NUCLEOTIDE SEQUENCE</scope>
    <source>
        <strain evidence="11">RG28</strain>
    </source>
</reference>
<evidence type="ECO:0000256" key="6">
    <source>
        <dbReference type="ARBA" id="ARBA00023049"/>
    </source>
</evidence>